<gene>
    <name evidence="1" type="ORF">GSTENG00009766001</name>
</gene>
<reference evidence="1" key="2">
    <citation type="submission" date="2004-02" db="EMBL/GenBank/DDBJ databases">
        <authorList>
            <consortium name="Genoscope"/>
            <consortium name="Whitehead Institute Centre for Genome Research"/>
        </authorList>
    </citation>
    <scope>NUCLEOTIDE SEQUENCE</scope>
</reference>
<sequence length="53" mass="6285">EGGLSPLQITHTKRRWWRRRRSELPVQGPVSINETMKVYFARMHVLNSFLCDS</sequence>
<dbReference type="AlphaFoldDB" id="Q4SZN2"/>
<feature type="non-terminal residue" evidence="1">
    <location>
        <position position="1"/>
    </location>
</feature>
<reference evidence="1" key="1">
    <citation type="journal article" date="2004" name="Nature">
        <title>Genome duplication in the teleost fish Tetraodon nigroviridis reveals the early vertebrate proto-karyotype.</title>
        <authorList>
            <person name="Jaillon O."/>
            <person name="Aury J.-M."/>
            <person name="Brunet F."/>
            <person name="Petit J.-L."/>
            <person name="Stange-Thomann N."/>
            <person name="Mauceli E."/>
            <person name="Bouneau L."/>
            <person name="Fischer C."/>
            <person name="Ozouf-Costaz C."/>
            <person name="Bernot A."/>
            <person name="Nicaud S."/>
            <person name="Jaffe D."/>
            <person name="Fisher S."/>
            <person name="Lutfalla G."/>
            <person name="Dossat C."/>
            <person name="Segurens B."/>
            <person name="Dasilva C."/>
            <person name="Salanoubat M."/>
            <person name="Levy M."/>
            <person name="Boudet N."/>
            <person name="Castellano S."/>
            <person name="Anthouard V."/>
            <person name="Jubin C."/>
            <person name="Castelli V."/>
            <person name="Katinka M."/>
            <person name="Vacherie B."/>
            <person name="Biemont C."/>
            <person name="Skalli Z."/>
            <person name="Cattolico L."/>
            <person name="Poulain J."/>
            <person name="De Berardinis V."/>
            <person name="Cruaud C."/>
            <person name="Duprat S."/>
            <person name="Brottier P."/>
            <person name="Coutanceau J.-P."/>
            <person name="Gouzy J."/>
            <person name="Parra G."/>
            <person name="Lardier G."/>
            <person name="Chapple C."/>
            <person name="McKernan K.J."/>
            <person name="McEwan P."/>
            <person name="Bosak S."/>
            <person name="Kellis M."/>
            <person name="Volff J.-N."/>
            <person name="Guigo R."/>
            <person name="Zody M.C."/>
            <person name="Mesirov J."/>
            <person name="Lindblad-Toh K."/>
            <person name="Birren B."/>
            <person name="Nusbaum C."/>
            <person name="Kahn D."/>
            <person name="Robinson-Rechavi M."/>
            <person name="Laudet V."/>
            <person name="Schachter V."/>
            <person name="Quetier F."/>
            <person name="Saurin W."/>
            <person name="Scarpelli C."/>
            <person name="Wincker P."/>
            <person name="Lander E.S."/>
            <person name="Weissenbach J."/>
            <person name="Roest Crollius H."/>
        </authorList>
    </citation>
    <scope>NUCLEOTIDE SEQUENCE [LARGE SCALE GENOMIC DNA]</scope>
</reference>
<dbReference type="EMBL" id="CAAE01011568">
    <property type="protein sequence ID" value="CAF93900.1"/>
    <property type="molecule type" value="Genomic_DNA"/>
</dbReference>
<accession>Q4SZN2</accession>
<proteinExistence type="predicted"/>
<comment type="caution">
    <text evidence="1">The sequence shown here is derived from an EMBL/GenBank/DDBJ whole genome shotgun (WGS) entry which is preliminary data.</text>
</comment>
<organism evidence="1">
    <name type="scientific">Tetraodon nigroviridis</name>
    <name type="common">Spotted green pufferfish</name>
    <name type="synonym">Chelonodon nigroviridis</name>
    <dbReference type="NCBI Taxonomy" id="99883"/>
    <lineage>
        <taxon>Eukaryota</taxon>
        <taxon>Metazoa</taxon>
        <taxon>Chordata</taxon>
        <taxon>Craniata</taxon>
        <taxon>Vertebrata</taxon>
        <taxon>Euteleostomi</taxon>
        <taxon>Actinopterygii</taxon>
        <taxon>Neopterygii</taxon>
        <taxon>Teleostei</taxon>
        <taxon>Neoteleostei</taxon>
        <taxon>Acanthomorphata</taxon>
        <taxon>Eupercaria</taxon>
        <taxon>Tetraodontiformes</taxon>
        <taxon>Tetradontoidea</taxon>
        <taxon>Tetraodontidae</taxon>
        <taxon>Tetraodon</taxon>
    </lineage>
</organism>
<dbReference type="KEGG" id="tng:GSTEN00009766G001"/>
<name>Q4SZN2_TETNG</name>
<protein>
    <submittedName>
        <fullName evidence="1">(spotted green pufferfish) hypothetical protein</fullName>
    </submittedName>
</protein>
<evidence type="ECO:0000313" key="1">
    <source>
        <dbReference type="EMBL" id="CAF93900.1"/>
    </source>
</evidence>